<dbReference type="PATRIC" id="fig|1126833.4.peg.802"/>
<reference evidence="7" key="2">
    <citation type="submission" date="2015-03" db="EMBL/GenBank/DDBJ databases">
        <title>Genome sequence of Paenibacillus beijingensis strain DSM 24997T.</title>
        <authorList>
            <person name="Kwak Y."/>
            <person name="Shin J.-H."/>
        </authorList>
    </citation>
    <scope>NUCLEOTIDE SEQUENCE [LARGE SCALE GENOMIC DNA]</scope>
    <source>
        <strain evidence="7">DSM 24997</strain>
    </source>
</reference>
<sequence>MKTLTVFTVLCTPMTVLGAIWGMNFKVMPELNLTWGYGAGLAVILLSTLGVYLWMRSKGWMGDLLRGDNKREEV</sequence>
<dbReference type="AlphaFoldDB" id="A0A0D5NER3"/>
<keyword evidence="7" id="KW-1185">Reference proteome</keyword>
<protein>
    <recommendedName>
        <fullName evidence="8">Magnesium transporter CorA</fullName>
    </recommendedName>
</protein>
<keyword evidence="4 5" id="KW-0472">Membrane</keyword>
<reference evidence="6 7" key="1">
    <citation type="journal article" date="2015" name="J. Biotechnol.">
        <title>Complete genome sequence of Paenibacillus beijingensis 7188(T) (=DSM 24997(T)), a novel rhizobacterium from jujube garden soil.</title>
        <authorList>
            <person name="Kwak Y."/>
            <person name="Shin J.H."/>
        </authorList>
    </citation>
    <scope>NUCLEOTIDE SEQUENCE [LARGE SCALE GENOMIC DNA]</scope>
    <source>
        <strain evidence="6 7">DSM 24997</strain>
    </source>
</reference>
<dbReference type="RefSeq" id="WP_045669314.1">
    <property type="nucleotide sequence ID" value="NZ_CP011058.1"/>
</dbReference>
<dbReference type="Proteomes" id="UP000032633">
    <property type="component" value="Chromosome"/>
</dbReference>
<dbReference type="GO" id="GO:0000287">
    <property type="term" value="F:magnesium ion binding"/>
    <property type="evidence" value="ECO:0007669"/>
    <property type="project" value="TreeGrafter"/>
</dbReference>
<dbReference type="GO" id="GO:0015095">
    <property type="term" value="F:magnesium ion transmembrane transporter activity"/>
    <property type="evidence" value="ECO:0007669"/>
    <property type="project" value="TreeGrafter"/>
</dbReference>
<dbReference type="Gene3D" id="1.20.58.340">
    <property type="entry name" value="Magnesium transport protein CorA, transmembrane region"/>
    <property type="match status" value="1"/>
</dbReference>
<evidence type="ECO:0000256" key="1">
    <source>
        <dbReference type="ARBA" id="ARBA00004651"/>
    </source>
</evidence>
<accession>A0A0D5NER3</accession>
<comment type="subcellular location">
    <subcellularLocation>
        <location evidence="1">Cell membrane</location>
        <topology evidence="1">Multi-pass membrane protein</topology>
    </subcellularLocation>
</comment>
<feature type="transmembrane region" description="Helical" evidence="5">
    <location>
        <begin position="34"/>
        <end position="55"/>
    </location>
</feature>
<dbReference type="InterPro" id="IPR045863">
    <property type="entry name" value="CorA_TM1_TM2"/>
</dbReference>
<keyword evidence="2 5" id="KW-0812">Transmembrane</keyword>
<dbReference type="HOGENOM" id="CLU_185828_0_0_9"/>
<evidence type="ECO:0000256" key="5">
    <source>
        <dbReference type="SAM" id="Phobius"/>
    </source>
</evidence>
<dbReference type="SUPFAM" id="SSF144083">
    <property type="entry name" value="Magnesium transport protein CorA, transmembrane region"/>
    <property type="match status" value="1"/>
</dbReference>
<gene>
    <name evidence="6" type="ORF">VN24_03705</name>
</gene>
<dbReference type="KEGG" id="pbj:VN24_03705"/>
<dbReference type="InterPro" id="IPR002523">
    <property type="entry name" value="MgTranspt_CorA/ZnTranspt_ZntB"/>
</dbReference>
<evidence type="ECO:0008006" key="8">
    <source>
        <dbReference type="Google" id="ProtNLM"/>
    </source>
</evidence>
<dbReference type="Pfam" id="PF01544">
    <property type="entry name" value="CorA"/>
    <property type="match status" value="1"/>
</dbReference>
<evidence type="ECO:0000256" key="4">
    <source>
        <dbReference type="ARBA" id="ARBA00023136"/>
    </source>
</evidence>
<dbReference type="GO" id="GO:0015087">
    <property type="term" value="F:cobalt ion transmembrane transporter activity"/>
    <property type="evidence" value="ECO:0007669"/>
    <property type="project" value="TreeGrafter"/>
</dbReference>
<evidence type="ECO:0000256" key="3">
    <source>
        <dbReference type="ARBA" id="ARBA00022989"/>
    </source>
</evidence>
<dbReference type="OrthoDB" id="9803416at2"/>
<proteinExistence type="predicted"/>
<dbReference type="EMBL" id="CP011058">
    <property type="protein sequence ID" value="AJY73879.1"/>
    <property type="molecule type" value="Genomic_DNA"/>
</dbReference>
<evidence type="ECO:0000313" key="7">
    <source>
        <dbReference type="Proteomes" id="UP000032633"/>
    </source>
</evidence>
<organism evidence="6 7">
    <name type="scientific">Paenibacillus beijingensis</name>
    <dbReference type="NCBI Taxonomy" id="1126833"/>
    <lineage>
        <taxon>Bacteria</taxon>
        <taxon>Bacillati</taxon>
        <taxon>Bacillota</taxon>
        <taxon>Bacilli</taxon>
        <taxon>Bacillales</taxon>
        <taxon>Paenibacillaceae</taxon>
        <taxon>Paenibacillus</taxon>
    </lineage>
</organism>
<dbReference type="GO" id="GO:0005886">
    <property type="term" value="C:plasma membrane"/>
    <property type="evidence" value="ECO:0007669"/>
    <property type="project" value="UniProtKB-SubCell"/>
</dbReference>
<dbReference type="PANTHER" id="PTHR46494">
    <property type="entry name" value="CORA FAMILY METAL ION TRANSPORTER (EUROFUNG)"/>
    <property type="match status" value="1"/>
</dbReference>
<dbReference type="PANTHER" id="PTHR46494:SF2">
    <property type="entry name" value="MAGNESIUM TRANSPORT PROTEIN CORA"/>
    <property type="match status" value="1"/>
</dbReference>
<keyword evidence="3 5" id="KW-1133">Transmembrane helix</keyword>
<evidence type="ECO:0000256" key="2">
    <source>
        <dbReference type="ARBA" id="ARBA00022692"/>
    </source>
</evidence>
<name>A0A0D5NER3_9BACL</name>
<evidence type="ECO:0000313" key="6">
    <source>
        <dbReference type="EMBL" id="AJY73879.1"/>
    </source>
</evidence>
<dbReference type="GO" id="GO:0050897">
    <property type="term" value="F:cobalt ion binding"/>
    <property type="evidence" value="ECO:0007669"/>
    <property type="project" value="TreeGrafter"/>
</dbReference>
<dbReference type="STRING" id="1126833.VN24_03705"/>